<proteinExistence type="predicted"/>
<name>A0A917QFZ7_9HYPH</name>
<organism evidence="1 2">
    <name type="scientific">Salinarimonas ramus</name>
    <dbReference type="NCBI Taxonomy" id="690164"/>
    <lineage>
        <taxon>Bacteria</taxon>
        <taxon>Pseudomonadati</taxon>
        <taxon>Pseudomonadota</taxon>
        <taxon>Alphaproteobacteria</taxon>
        <taxon>Hyphomicrobiales</taxon>
        <taxon>Salinarimonadaceae</taxon>
        <taxon>Salinarimonas</taxon>
    </lineage>
</organism>
<dbReference type="AlphaFoldDB" id="A0A917QFZ7"/>
<evidence type="ECO:0000313" key="2">
    <source>
        <dbReference type="Proteomes" id="UP000600449"/>
    </source>
</evidence>
<dbReference type="Proteomes" id="UP000600449">
    <property type="component" value="Unassembled WGS sequence"/>
</dbReference>
<reference evidence="1 2" key="1">
    <citation type="journal article" date="2014" name="Int. J. Syst. Evol. Microbiol.">
        <title>Complete genome sequence of Corynebacterium casei LMG S-19264T (=DSM 44701T), isolated from a smear-ripened cheese.</title>
        <authorList>
            <consortium name="US DOE Joint Genome Institute (JGI-PGF)"/>
            <person name="Walter F."/>
            <person name="Albersmeier A."/>
            <person name="Kalinowski J."/>
            <person name="Ruckert C."/>
        </authorList>
    </citation>
    <scope>NUCLEOTIDE SEQUENCE [LARGE SCALE GENOMIC DNA]</scope>
    <source>
        <strain evidence="1 2">CGMCC 1.9161</strain>
    </source>
</reference>
<dbReference type="EMBL" id="BMMF01000012">
    <property type="protein sequence ID" value="GGK47232.1"/>
    <property type="molecule type" value="Genomic_DNA"/>
</dbReference>
<dbReference type="RefSeq" id="WP_188914825.1">
    <property type="nucleotide sequence ID" value="NZ_BMMF01000012.1"/>
</dbReference>
<keyword evidence="2" id="KW-1185">Reference proteome</keyword>
<comment type="caution">
    <text evidence="1">The sequence shown here is derived from an EMBL/GenBank/DDBJ whole genome shotgun (WGS) entry which is preliminary data.</text>
</comment>
<gene>
    <name evidence="1" type="ORF">GCM10011322_37870</name>
</gene>
<accession>A0A917QFZ7</accession>
<protein>
    <submittedName>
        <fullName evidence="1">Uncharacterized protein</fullName>
    </submittedName>
</protein>
<sequence length="244" mass="26716">MKTKTSAVVVAPALNEADGKFLLSVGISEYGLFRDPDEPITDLIDDIEQRLVIALDHWDPHVRLFEALTRGSARRCLSALKFMDASTRRDWANSIIRSASELEEPVPPLPARLDGRSAVRPGAARPARRPASGVVMIRRLLEGWTVLPFFAKLTSSLREDERNVSGRLRELIAVMENSDEAPSTCPSTRAAAFALARSVGSPLVLVDLRWGKKPIVEAMAAPLLRDAIRLGHVRNLLVSGVNAP</sequence>
<evidence type="ECO:0000313" key="1">
    <source>
        <dbReference type="EMBL" id="GGK47232.1"/>
    </source>
</evidence>